<feature type="compositionally biased region" description="Basic residues" evidence="1">
    <location>
        <begin position="434"/>
        <end position="451"/>
    </location>
</feature>
<name>A0A8A4TQ39_SULCO</name>
<dbReference type="InterPro" id="IPR039566">
    <property type="entry name" value="CvfB_S1_st"/>
</dbReference>
<dbReference type="Proteomes" id="UP000663929">
    <property type="component" value="Chromosome"/>
</dbReference>
<gene>
    <name evidence="4" type="ORF">J3U87_01400</name>
</gene>
<feature type="compositionally biased region" description="Basic residues" evidence="1">
    <location>
        <begin position="402"/>
        <end position="417"/>
    </location>
</feature>
<dbReference type="EMBL" id="CP071793">
    <property type="protein sequence ID" value="QTD51098.1"/>
    <property type="molecule type" value="Genomic_DNA"/>
</dbReference>
<evidence type="ECO:0008006" key="6">
    <source>
        <dbReference type="Google" id="ProtNLM"/>
    </source>
</evidence>
<evidence type="ECO:0000313" key="4">
    <source>
        <dbReference type="EMBL" id="QTD51098.1"/>
    </source>
</evidence>
<evidence type="ECO:0000256" key="1">
    <source>
        <dbReference type="SAM" id="MobiDB-lite"/>
    </source>
</evidence>
<sequence>MVQLGKFNKLQIVRWAPQGAYLGVEGADLLLPKKYVPRHAQVGEWLDVFVYSDSQDRPVATTRKPKAQVDEFAALTVVATNEIGAFLDWGLEKDLLVPLTQQSRPMERGQAYVVRICLEEARDRLYATSKLAPFLEREQVDLAPRQIVDLLIVRRNELGYQAIVDGRYAGFIYAAALDEGETMRIGDRRKGYVAKVRDDGKVDISLTPMGLPALLEAKKVVLTALREGNGFLALGDHSDPEEIKAQLGLSKKAYKRAVGMLNKDGFIRLDDQGVHLTPRGKQGEKPLPRKPHRRDSAERKSKAGAPKRSAVAGSADERRTAKPGSPSGSGSRTKPASKRTDRDAPASRSGERAKPPSKRTDRDPAASRSGERAKPLSARKESDKASLKSRAEEKKKGAESRKPKKTKAAKPKAKQKRMAPDHPFAIFQDDGSRRPPKKKKPSGRTPQKKKS</sequence>
<proteinExistence type="predicted"/>
<organism evidence="4 5">
    <name type="scientific">Sulfidibacter corallicola</name>
    <dbReference type="NCBI Taxonomy" id="2818388"/>
    <lineage>
        <taxon>Bacteria</taxon>
        <taxon>Pseudomonadati</taxon>
        <taxon>Acidobacteriota</taxon>
        <taxon>Holophagae</taxon>
        <taxon>Acanthopleuribacterales</taxon>
        <taxon>Acanthopleuribacteraceae</taxon>
        <taxon>Sulfidibacter</taxon>
    </lineage>
</organism>
<dbReference type="Gene3D" id="2.40.50.140">
    <property type="entry name" value="Nucleic acid-binding proteins"/>
    <property type="match status" value="1"/>
</dbReference>
<feature type="domain" description="Conserved virulence factor B-like winged helix" evidence="3">
    <location>
        <begin position="220"/>
        <end position="276"/>
    </location>
</feature>
<dbReference type="InterPro" id="IPR012340">
    <property type="entry name" value="NA-bd_OB-fold"/>
</dbReference>
<dbReference type="InterPro" id="IPR036388">
    <property type="entry name" value="WH-like_DNA-bd_sf"/>
</dbReference>
<feature type="region of interest" description="Disordered" evidence="1">
    <location>
        <begin position="272"/>
        <end position="451"/>
    </location>
</feature>
<dbReference type="Gene3D" id="1.10.10.10">
    <property type="entry name" value="Winged helix-like DNA-binding domain superfamily/Winged helix DNA-binding domain"/>
    <property type="match status" value="1"/>
</dbReference>
<evidence type="ECO:0000313" key="5">
    <source>
        <dbReference type="Proteomes" id="UP000663929"/>
    </source>
</evidence>
<dbReference type="InterPro" id="IPR040764">
    <property type="entry name" value="CvfB_WH"/>
</dbReference>
<keyword evidence="5" id="KW-1185">Reference proteome</keyword>
<dbReference type="Pfam" id="PF13509">
    <property type="entry name" value="S1_2"/>
    <property type="match status" value="1"/>
</dbReference>
<protein>
    <recommendedName>
        <fullName evidence="6">S1 motif domain-containing protein</fullName>
    </recommendedName>
</protein>
<feature type="compositionally biased region" description="Basic and acidic residues" evidence="1">
    <location>
        <begin position="338"/>
        <end position="401"/>
    </location>
</feature>
<dbReference type="RefSeq" id="WP_237381231.1">
    <property type="nucleotide sequence ID" value="NZ_CP071793.1"/>
</dbReference>
<accession>A0A8A4TQ39</accession>
<evidence type="ECO:0000259" key="3">
    <source>
        <dbReference type="Pfam" id="PF17783"/>
    </source>
</evidence>
<dbReference type="PANTHER" id="PTHR37296">
    <property type="entry name" value="CONSERVED VIRULENCE FACTOR B"/>
    <property type="match status" value="1"/>
</dbReference>
<feature type="domain" description="Conserved virulence factor B first S1" evidence="2">
    <location>
        <begin position="4"/>
        <end position="62"/>
    </location>
</feature>
<dbReference type="KEGG" id="scor:J3U87_01400"/>
<dbReference type="Pfam" id="PF17783">
    <property type="entry name" value="WHD_CvfB"/>
    <property type="match status" value="1"/>
</dbReference>
<evidence type="ECO:0000259" key="2">
    <source>
        <dbReference type="Pfam" id="PF13509"/>
    </source>
</evidence>
<dbReference type="InterPro" id="IPR014464">
    <property type="entry name" value="CvfB_fam"/>
</dbReference>
<dbReference type="PANTHER" id="PTHR37296:SF1">
    <property type="entry name" value="CONSERVED VIRULENCE FACTOR B"/>
    <property type="match status" value="1"/>
</dbReference>
<reference evidence="4" key="1">
    <citation type="submission" date="2021-03" db="EMBL/GenBank/DDBJ databases">
        <title>Acanthopleuribacteraceae sp. M133.</title>
        <authorList>
            <person name="Wang G."/>
        </authorList>
    </citation>
    <scope>NUCLEOTIDE SEQUENCE</scope>
    <source>
        <strain evidence="4">M133</strain>
    </source>
</reference>
<dbReference type="AlphaFoldDB" id="A0A8A4TQ39"/>